<dbReference type="InterPro" id="IPR025691">
    <property type="entry name" value="GspL_pp_dom"/>
</dbReference>
<keyword evidence="6" id="KW-0812">Transmembrane</keyword>
<keyword evidence="8" id="KW-1133">Transmembrane helix</keyword>
<evidence type="ECO:0000259" key="11">
    <source>
        <dbReference type="Pfam" id="PF12693"/>
    </source>
</evidence>
<evidence type="ECO:0000259" key="10">
    <source>
        <dbReference type="Pfam" id="PF05134"/>
    </source>
</evidence>
<evidence type="ECO:0000256" key="9">
    <source>
        <dbReference type="ARBA" id="ARBA00023136"/>
    </source>
</evidence>
<dbReference type="Pfam" id="PF05134">
    <property type="entry name" value="T2SSL"/>
    <property type="match status" value="1"/>
</dbReference>
<comment type="subcellular location">
    <subcellularLocation>
        <location evidence="1">Cell inner membrane</location>
        <topology evidence="1">Single-pass membrane protein</topology>
    </subcellularLocation>
</comment>
<reference evidence="12 13" key="1">
    <citation type="submission" date="2023-03" db="EMBL/GenBank/DDBJ databases">
        <title>Diaphorobacter basophil sp. nov., isolated from a sewage-treatment plant.</title>
        <authorList>
            <person name="Yang K."/>
        </authorList>
    </citation>
    <scope>NUCLEOTIDE SEQUENCE [LARGE SCALE GENOMIC DNA]</scope>
    <source>
        <strain evidence="12 13">Y-1</strain>
    </source>
</reference>
<evidence type="ECO:0000256" key="6">
    <source>
        <dbReference type="ARBA" id="ARBA00022692"/>
    </source>
</evidence>
<dbReference type="InterPro" id="IPR043129">
    <property type="entry name" value="ATPase_NBD"/>
</dbReference>
<dbReference type="EMBL" id="CP136921">
    <property type="protein sequence ID" value="WOO31975.1"/>
    <property type="molecule type" value="Genomic_DNA"/>
</dbReference>
<evidence type="ECO:0000256" key="3">
    <source>
        <dbReference type="ARBA" id="ARBA00022448"/>
    </source>
</evidence>
<evidence type="ECO:0000256" key="2">
    <source>
        <dbReference type="ARBA" id="ARBA00005318"/>
    </source>
</evidence>
<evidence type="ECO:0000256" key="1">
    <source>
        <dbReference type="ARBA" id="ARBA00004377"/>
    </source>
</evidence>
<evidence type="ECO:0000313" key="13">
    <source>
        <dbReference type="Proteomes" id="UP001303211"/>
    </source>
</evidence>
<dbReference type="Proteomes" id="UP001303211">
    <property type="component" value="Chromosome"/>
</dbReference>
<evidence type="ECO:0000313" key="12">
    <source>
        <dbReference type="EMBL" id="WOO31975.1"/>
    </source>
</evidence>
<dbReference type="Gene3D" id="3.30.420.380">
    <property type="match status" value="1"/>
</dbReference>
<protein>
    <submittedName>
        <fullName evidence="12">Type II secretion system protein GspL</fullName>
    </submittedName>
</protein>
<evidence type="ECO:0000256" key="8">
    <source>
        <dbReference type="ARBA" id="ARBA00022989"/>
    </source>
</evidence>
<dbReference type="RefSeq" id="WP_317701444.1">
    <property type="nucleotide sequence ID" value="NZ_CP136921.1"/>
</dbReference>
<keyword evidence="4" id="KW-1003">Cell membrane</keyword>
<dbReference type="NCBIfam" id="TIGR01709">
    <property type="entry name" value="typeII_sec_gspL"/>
    <property type="match status" value="1"/>
</dbReference>
<evidence type="ECO:0000256" key="5">
    <source>
        <dbReference type="ARBA" id="ARBA00022519"/>
    </source>
</evidence>
<dbReference type="Pfam" id="PF12693">
    <property type="entry name" value="GspL_C"/>
    <property type="match status" value="1"/>
</dbReference>
<keyword evidence="5" id="KW-0997">Cell inner membrane</keyword>
<keyword evidence="9" id="KW-0472">Membrane</keyword>
<gene>
    <name evidence="12" type="primary">gspL</name>
    <name evidence="12" type="ORF">P4826_16465</name>
</gene>
<evidence type="ECO:0000256" key="4">
    <source>
        <dbReference type="ARBA" id="ARBA00022475"/>
    </source>
</evidence>
<accession>A0ABZ0J178</accession>
<feature type="domain" description="GspL periplasmic" evidence="11">
    <location>
        <begin position="267"/>
        <end position="356"/>
    </location>
</feature>
<proteinExistence type="inferred from homology"/>
<dbReference type="InterPro" id="IPR024230">
    <property type="entry name" value="GspL_cyto_dom"/>
</dbReference>
<sequence>MSTLVITLPLGSPQAPADYSYTLTVDGHNATQQASASAALLPDPGRTGEVVAVVPVRALSWQRVTLPPGALAQSARLRAVLDGLLEEQLLDDPAQLHFALQPGAQAGSPIWVAVCDRAWLRQALQALEAAGRPADRVVPEFAPGPTASGREECEVLGQPEDAYAVLTGHGAQQAVAVLPLAAARALFTQAPGDEDEDPLPVRAEPAVAALAERLLGRPVQLRTASQRALAAARGDWDLAQFDLASSGRTRLMRRLGSAAGAFARAPQWRAARWALGLALAAQVIGLNLWAWQDRQALAAKQAGLRAILTQTFPHIKAVVDAPVQMQRELAQLRQATGSLERQDLEPLMAAAGAALPPTQVPAQIEYTHGDLVLRGVQLQPEELAAMNQRLAAHGYEARAQEGTLLVRTQDRP</sequence>
<keyword evidence="7" id="KW-0653">Protein transport</keyword>
<organism evidence="12 13">
    <name type="scientific">Diaphorobacter limosus</name>
    <dbReference type="NCBI Taxonomy" id="3036128"/>
    <lineage>
        <taxon>Bacteria</taxon>
        <taxon>Pseudomonadati</taxon>
        <taxon>Pseudomonadota</taxon>
        <taxon>Betaproteobacteria</taxon>
        <taxon>Burkholderiales</taxon>
        <taxon>Comamonadaceae</taxon>
        <taxon>Diaphorobacter</taxon>
    </lineage>
</organism>
<evidence type="ECO:0000256" key="7">
    <source>
        <dbReference type="ARBA" id="ARBA00022927"/>
    </source>
</evidence>
<dbReference type="SUPFAM" id="SSF53067">
    <property type="entry name" value="Actin-like ATPase domain"/>
    <property type="match status" value="1"/>
</dbReference>
<name>A0ABZ0J178_9BURK</name>
<comment type="similarity">
    <text evidence="2">Belongs to the GSP L family.</text>
</comment>
<dbReference type="InterPro" id="IPR007812">
    <property type="entry name" value="T2SS_protein-GspL"/>
</dbReference>
<keyword evidence="3" id="KW-0813">Transport</keyword>
<keyword evidence="13" id="KW-1185">Reference proteome</keyword>
<feature type="domain" description="GspL cytoplasmic actin-ATPase-like" evidence="10">
    <location>
        <begin position="46"/>
        <end position="140"/>
    </location>
</feature>